<reference evidence="2" key="1">
    <citation type="submission" date="2023-03" db="EMBL/GenBank/DDBJ databases">
        <authorList>
            <person name="Steffen K."/>
            <person name="Cardenas P."/>
        </authorList>
    </citation>
    <scope>NUCLEOTIDE SEQUENCE</scope>
</reference>
<keyword evidence="3" id="KW-1185">Reference proteome</keyword>
<accession>A0AA35RYH3</accession>
<sequence>MDENHLSEIVPGFPHSVLHTPSSCSSLRVRSLHPSPKADCKGWTSHPGLQK</sequence>
<evidence type="ECO:0000313" key="3">
    <source>
        <dbReference type="Proteomes" id="UP001174909"/>
    </source>
</evidence>
<proteinExistence type="predicted"/>
<protein>
    <submittedName>
        <fullName evidence="2">Uncharacterized protein</fullName>
    </submittedName>
</protein>
<dbReference type="Proteomes" id="UP001174909">
    <property type="component" value="Unassembled WGS sequence"/>
</dbReference>
<evidence type="ECO:0000256" key="1">
    <source>
        <dbReference type="SAM" id="MobiDB-lite"/>
    </source>
</evidence>
<feature type="region of interest" description="Disordered" evidence="1">
    <location>
        <begin position="27"/>
        <end position="51"/>
    </location>
</feature>
<organism evidence="2 3">
    <name type="scientific">Geodia barretti</name>
    <name type="common">Barrett's horny sponge</name>
    <dbReference type="NCBI Taxonomy" id="519541"/>
    <lineage>
        <taxon>Eukaryota</taxon>
        <taxon>Metazoa</taxon>
        <taxon>Porifera</taxon>
        <taxon>Demospongiae</taxon>
        <taxon>Heteroscleromorpha</taxon>
        <taxon>Tetractinellida</taxon>
        <taxon>Astrophorina</taxon>
        <taxon>Geodiidae</taxon>
        <taxon>Geodia</taxon>
    </lineage>
</organism>
<comment type="caution">
    <text evidence="2">The sequence shown here is derived from an EMBL/GenBank/DDBJ whole genome shotgun (WGS) entry which is preliminary data.</text>
</comment>
<dbReference type="AlphaFoldDB" id="A0AA35RYH3"/>
<evidence type="ECO:0000313" key="2">
    <source>
        <dbReference type="EMBL" id="CAI8019564.1"/>
    </source>
</evidence>
<name>A0AA35RYH3_GEOBA</name>
<gene>
    <name evidence="2" type="ORF">GBAR_LOCUS11748</name>
</gene>
<dbReference type="EMBL" id="CASHTH010001762">
    <property type="protein sequence ID" value="CAI8019564.1"/>
    <property type="molecule type" value="Genomic_DNA"/>
</dbReference>